<reference evidence="12" key="1">
    <citation type="submission" date="2025-08" db="UniProtKB">
        <authorList>
            <consortium name="Ensembl"/>
        </authorList>
    </citation>
    <scope>IDENTIFICATION</scope>
</reference>
<accession>A0A8C2F9K1</accession>
<dbReference type="PANTHER" id="PTHR12002">
    <property type="entry name" value="CLAUDIN"/>
    <property type="match status" value="1"/>
</dbReference>
<evidence type="ECO:0000256" key="11">
    <source>
        <dbReference type="SAM" id="SignalP"/>
    </source>
</evidence>
<dbReference type="Ensembl" id="ENSCCRT00020057051.1">
    <property type="protein sequence ID" value="ENSCCRP00020052364.1"/>
    <property type="gene ID" value="ENSCCRG00020023308.1"/>
</dbReference>
<evidence type="ECO:0000256" key="10">
    <source>
        <dbReference type="SAM" id="Phobius"/>
    </source>
</evidence>
<dbReference type="GO" id="GO:0005886">
    <property type="term" value="C:plasma membrane"/>
    <property type="evidence" value="ECO:0007669"/>
    <property type="project" value="UniProtKB-SubCell"/>
</dbReference>
<evidence type="ECO:0000256" key="4">
    <source>
        <dbReference type="ARBA" id="ARBA00022427"/>
    </source>
</evidence>
<comment type="similarity">
    <text evidence="3">Belongs to the claudin family.</text>
</comment>
<dbReference type="Gene3D" id="1.20.140.150">
    <property type="match status" value="1"/>
</dbReference>
<dbReference type="Proteomes" id="UP000694701">
    <property type="component" value="Unplaced"/>
</dbReference>
<feature type="chain" id="PRO_5034511632" evidence="11">
    <location>
        <begin position="17"/>
        <end position="227"/>
    </location>
</feature>
<evidence type="ECO:0000256" key="2">
    <source>
        <dbReference type="ARBA" id="ARBA00004651"/>
    </source>
</evidence>
<dbReference type="AlphaFoldDB" id="A0A8C2F9K1"/>
<keyword evidence="8 10" id="KW-1133">Transmembrane helix</keyword>
<evidence type="ECO:0000256" key="3">
    <source>
        <dbReference type="ARBA" id="ARBA00008295"/>
    </source>
</evidence>
<evidence type="ECO:0000256" key="9">
    <source>
        <dbReference type="ARBA" id="ARBA00023136"/>
    </source>
</evidence>
<evidence type="ECO:0000256" key="8">
    <source>
        <dbReference type="ARBA" id="ARBA00022989"/>
    </source>
</evidence>
<sequence length="227" mass="25944">MHMLASVLALLGWVRALLSCLMPMWRVTAFIGTTTVTSEIMWEGIWMRPYKSMLTLGPDLQAARSLTVMPILLGAVGLVLSLQWRKVHHLNGPIQKIQNQDRHSSWHHTDCRRSSLPDPRLLVCWHCGESVLQPTDGRLAVKGDRQCNLCRLGCIHHPHFGWRNALHHHLQRQNRRRQRSFSEVSDCALFTGRVQQGRFPEDAARLCEVATELRSICEVPVESESTF</sequence>
<dbReference type="InterPro" id="IPR006187">
    <property type="entry name" value="Claudin"/>
</dbReference>
<evidence type="ECO:0000313" key="12">
    <source>
        <dbReference type="Ensembl" id="ENSCCRP00020052364.1"/>
    </source>
</evidence>
<dbReference type="GO" id="GO:0005923">
    <property type="term" value="C:bicellular tight junction"/>
    <property type="evidence" value="ECO:0007669"/>
    <property type="project" value="UniProtKB-SubCell"/>
</dbReference>
<proteinExistence type="inferred from homology"/>
<evidence type="ECO:0000256" key="6">
    <source>
        <dbReference type="ARBA" id="ARBA00022692"/>
    </source>
</evidence>
<keyword evidence="6 10" id="KW-0812">Transmembrane</keyword>
<keyword evidence="7" id="KW-0965">Cell junction</keyword>
<keyword evidence="11" id="KW-0732">Signal</keyword>
<keyword evidence="5" id="KW-1003">Cell membrane</keyword>
<feature type="signal peptide" evidence="11">
    <location>
        <begin position="1"/>
        <end position="16"/>
    </location>
</feature>
<feature type="transmembrane region" description="Helical" evidence="10">
    <location>
        <begin position="62"/>
        <end position="82"/>
    </location>
</feature>
<evidence type="ECO:0000313" key="13">
    <source>
        <dbReference type="Proteomes" id="UP000694701"/>
    </source>
</evidence>
<keyword evidence="9 10" id="KW-0472">Membrane</keyword>
<evidence type="ECO:0000256" key="5">
    <source>
        <dbReference type="ARBA" id="ARBA00022475"/>
    </source>
</evidence>
<protein>
    <submittedName>
        <fullName evidence="12">Zgc:136892</fullName>
    </submittedName>
</protein>
<keyword evidence="4" id="KW-0796">Tight junction</keyword>
<dbReference type="GO" id="GO:0005198">
    <property type="term" value="F:structural molecule activity"/>
    <property type="evidence" value="ECO:0007669"/>
    <property type="project" value="InterPro"/>
</dbReference>
<evidence type="ECO:0000256" key="1">
    <source>
        <dbReference type="ARBA" id="ARBA00004435"/>
    </source>
</evidence>
<organism evidence="12 13">
    <name type="scientific">Cyprinus carpio</name>
    <name type="common">Common carp</name>
    <dbReference type="NCBI Taxonomy" id="7962"/>
    <lineage>
        <taxon>Eukaryota</taxon>
        <taxon>Metazoa</taxon>
        <taxon>Chordata</taxon>
        <taxon>Craniata</taxon>
        <taxon>Vertebrata</taxon>
        <taxon>Euteleostomi</taxon>
        <taxon>Actinopterygii</taxon>
        <taxon>Neopterygii</taxon>
        <taxon>Teleostei</taxon>
        <taxon>Ostariophysi</taxon>
        <taxon>Cypriniformes</taxon>
        <taxon>Cyprinidae</taxon>
        <taxon>Cyprininae</taxon>
        <taxon>Cyprinus</taxon>
    </lineage>
</organism>
<evidence type="ECO:0000256" key="7">
    <source>
        <dbReference type="ARBA" id="ARBA00022949"/>
    </source>
</evidence>
<name>A0A8C2F9K1_CYPCA</name>
<comment type="subcellular location">
    <subcellularLocation>
        <location evidence="1">Cell junction</location>
        <location evidence="1">Tight junction</location>
    </subcellularLocation>
    <subcellularLocation>
        <location evidence="2">Cell membrane</location>
        <topology evidence="2">Multi-pass membrane protein</topology>
    </subcellularLocation>
</comment>